<dbReference type="GeneID" id="97444144"/>
<reference evidence="1" key="1">
    <citation type="submission" date="2019-03" db="EMBL/GenBank/DDBJ databases">
        <title>Complete genome sequences of Enterobacter asburiae str. MRY18-106 isolated from a patient in Japan.</title>
        <authorList>
            <person name="Sekizuka T."/>
            <person name="Matsui M."/>
            <person name="Takara T."/>
            <person name="Uechi A."/>
            <person name="Harakuni M."/>
            <person name="Kimura T."/>
            <person name="Suzuki S."/>
            <person name="Kuroda M."/>
        </authorList>
    </citation>
    <scope>NUCLEOTIDE SEQUENCE</scope>
    <source>
        <strain evidence="1">MRY18-106</strain>
    </source>
</reference>
<evidence type="ECO:0008006" key="2">
    <source>
        <dbReference type="Google" id="ProtNLM"/>
    </source>
</evidence>
<sequence length="258" mass="29186">MKVSHARESSSSAGLYEMMQRGSVYVDIFGPEKPGADYIEKAVRELALAMPQHKVNSYFMAKPETIARTDLCLFCYTKETNECCGFLSCNVAEIAGKTCIMLYTLLISEKQHGTRVTYSILQSLFSTLSQKIGLDYEYIILKTVNPRSFKILASFSDIQNSAFFPQILLSNDNELADFSIQLANYLHPGFRYNKKNGVIYNASGEVPDDFYQQMPQCRDAVVNEFFSANLTLSDRMICILHLSDANARAQLYSRFKVI</sequence>
<accession>A0A455VRD8</accession>
<dbReference type="RefSeq" id="WP_029739717.1">
    <property type="nucleotide sequence ID" value="NZ_AP029016.1"/>
</dbReference>
<gene>
    <name evidence="1" type="ORF">MRY18106EAS_08320</name>
</gene>
<name>A0A455VRD8_ENTAS</name>
<evidence type="ECO:0000313" key="1">
    <source>
        <dbReference type="EMBL" id="BBI94300.1"/>
    </source>
</evidence>
<dbReference type="EMBL" id="AP019533">
    <property type="protein sequence ID" value="BBI94300.1"/>
    <property type="molecule type" value="Genomic_DNA"/>
</dbReference>
<protein>
    <recommendedName>
        <fullName evidence="2">N-acetyltransferase domain-containing protein</fullName>
    </recommendedName>
</protein>
<organism evidence="1">
    <name type="scientific">Enterobacter asburiae</name>
    <dbReference type="NCBI Taxonomy" id="61645"/>
    <lineage>
        <taxon>Bacteria</taxon>
        <taxon>Pseudomonadati</taxon>
        <taxon>Pseudomonadota</taxon>
        <taxon>Gammaproteobacteria</taxon>
        <taxon>Enterobacterales</taxon>
        <taxon>Enterobacteriaceae</taxon>
        <taxon>Enterobacter</taxon>
        <taxon>Enterobacter cloacae complex</taxon>
    </lineage>
</organism>
<dbReference type="AlphaFoldDB" id="A0A455VRD8"/>
<proteinExistence type="predicted"/>